<accession>A0ACD0NNF0</accession>
<proteinExistence type="predicted"/>
<protein>
    <submittedName>
        <fullName evidence="1">Acid protease</fullName>
    </submittedName>
</protein>
<dbReference type="EMBL" id="KZ820481">
    <property type="protein sequence ID" value="PWN47280.1"/>
    <property type="molecule type" value="Genomic_DNA"/>
</dbReference>
<reference evidence="1 2" key="1">
    <citation type="journal article" date="2018" name="Mol. Biol. Evol.">
        <title>Broad Genomic Sampling Reveals a Smut Pathogenic Ancestry of the Fungal Clade Ustilaginomycotina.</title>
        <authorList>
            <person name="Kijpornyongpan T."/>
            <person name="Mondo S.J."/>
            <person name="Barry K."/>
            <person name="Sandor L."/>
            <person name="Lee J."/>
            <person name="Lipzen A."/>
            <person name="Pangilinan J."/>
            <person name="LaButti K."/>
            <person name="Hainaut M."/>
            <person name="Henrissat B."/>
            <person name="Grigoriev I.V."/>
            <person name="Spatafora J.W."/>
            <person name="Aime M.C."/>
        </authorList>
    </citation>
    <scope>NUCLEOTIDE SEQUENCE [LARGE SCALE GENOMIC DNA]</scope>
    <source>
        <strain evidence="1 2">SA 807</strain>
    </source>
</reference>
<dbReference type="Proteomes" id="UP000245626">
    <property type="component" value="Unassembled WGS sequence"/>
</dbReference>
<organism evidence="1 2">
    <name type="scientific">Violaceomyces palustris</name>
    <dbReference type="NCBI Taxonomy" id="1673888"/>
    <lineage>
        <taxon>Eukaryota</taxon>
        <taxon>Fungi</taxon>
        <taxon>Dikarya</taxon>
        <taxon>Basidiomycota</taxon>
        <taxon>Ustilaginomycotina</taxon>
        <taxon>Ustilaginomycetes</taxon>
        <taxon>Violaceomycetales</taxon>
        <taxon>Violaceomycetaceae</taxon>
        <taxon>Violaceomyces</taxon>
    </lineage>
</organism>
<keyword evidence="1" id="KW-0645">Protease</keyword>
<evidence type="ECO:0000313" key="1">
    <source>
        <dbReference type="EMBL" id="PWN47280.1"/>
    </source>
</evidence>
<keyword evidence="2" id="KW-1185">Reference proteome</keyword>
<keyword evidence="1" id="KW-0378">Hydrolase</keyword>
<gene>
    <name evidence="1" type="ORF">IE53DRAFT_390588</name>
</gene>
<sequence>MKASAFKPNSQTIRTLDKFQNSYVSGRAKGRIYVDEVRLNGWQGKNLAFGIADDDDAIFSDIDADAIAGLANDAVSTFPVGYRQRTFLRCFEQQDDPDAGTFSVNLNYDTPSSIHFGGIGPSQFGTLEFIPLRKPAGFYVTEAQYVVGTSNPESRTSVVYDTGSAVIIVPLKTAIQLFDRLKVVKHATPDGLLLGLYECESQLEVLQIKLGGKSLFMRKKEMTLGRFRISRGKDAGKVMCVMSILALTDSDIADTWILGGPFFGMAYVTFDSRGSRIGIADKHTFELTRIPHRVDIVDPRKPGGGKRGG</sequence>
<name>A0ACD0NNF0_9BASI</name>
<evidence type="ECO:0000313" key="2">
    <source>
        <dbReference type="Proteomes" id="UP000245626"/>
    </source>
</evidence>